<feature type="region of interest" description="Disordered" evidence="1">
    <location>
        <begin position="122"/>
        <end position="141"/>
    </location>
</feature>
<proteinExistence type="predicted"/>
<organism evidence="2 3">
    <name type="scientific">Hermanssonia centrifuga</name>
    <dbReference type="NCBI Taxonomy" id="98765"/>
    <lineage>
        <taxon>Eukaryota</taxon>
        <taxon>Fungi</taxon>
        <taxon>Dikarya</taxon>
        <taxon>Basidiomycota</taxon>
        <taxon>Agaricomycotina</taxon>
        <taxon>Agaricomycetes</taxon>
        <taxon>Polyporales</taxon>
        <taxon>Meruliaceae</taxon>
        <taxon>Hermanssonia</taxon>
    </lineage>
</organism>
<keyword evidence="3" id="KW-1185">Reference proteome</keyword>
<sequence length="141" mass="15511">MQDINLTDSETFIALLLQEDLRIIGETLEAEMLQLEQVLSDSALASARTPEQVERSLTVSDVEVALAIAAAEAQTVLDAACAQDLKHSHDASLLLSQQFAQKLHATEKKFTLDAEFAKKLDEINRNGDANTDDPRFQDADK</sequence>
<feature type="compositionally biased region" description="Basic and acidic residues" evidence="1">
    <location>
        <begin position="132"/>
        <end position="141"/>
    </location>
</feature>
<comment type="caution">
    <text evidence="2">The sequence shown here is derived from an EMBL/GenBank/DDBJ whole genome shotgun (WGS) entry which is preliminary data.</text>
</comment>
<evidence type="ECO:0000256" key="1">
    <source>
        <dbReference type="SAM" id="MobiDB-lite"/>
    </source>
</evidence>
<reference evidence="2 3" key="1">
    <citation type="submission" date="2019-02" db="EMBL/GenBank/DDBJ databases">
        <title>Genome sequencing of the rare red list fungi Phlebia centrifuga.</title>
        <authorList>
            <person name="Buettner E."/>
            <person name="Kellner H."/>
        </authorList>
    </citation>
    <scope>NUCLEOTIDE SEQUENCE [LARGE SCALE GENOMIC DNA]</scope>
    <source>
        <strain evidence="2 3">DSM 108282</strain>
    </source>
</reference>
<gene>
    <name evidence="2" type="ORF">EW026_g1466</name>
</gene>
<evidence type="ECO:0000313" key="2">
    <source>
        <dbReference type="EMBL" id="THH01179.1"/>
    </source>
</evidence>
<accession>A0A4S4KRC7</accession>
<dbReference type="AlphaFoldDB" id="A0A4S4KRC7"/>
<dbReference type="Proteomes" id="UP000309038">
    <property type="component" value="Unassembled WGS sequence"/>
</dbReference>
<evidence type="ECO:0000313" key="3">
    <source>
        <dbReference type="Proteomes" id="UP000309038"/>
    </source>
</evidence>
<name>A0A4S4KRC7_9APHY</name>
<protein>
    <submittedName>
        <fullName evidence="2">Uncharacterized protein</fullName>
    </submittedName>
</protein>
<dbReference type="EMBL" id="SGPJ01000030">
    <property type="protein sequence ID" value="THH01179.1"/>
    <property type="molecule type" value="Genomic_DNA"/>
</dbReference>